<evidence type="ECO:0000256" key="3">
    <source>
        <dbReference type="ARBA" id="ARBA00022989"/>
    </source>
</evidence>
<comment type="caution">
    <text evidence="6">The sequence shown here is derived from an EMBL/GenBank/DDBJ whole genome shotgun (WGS) entry which is preliminary data.</text>
</comment>
<keyword evidence="4" id="KW-0472">Membrane</keyword>
<dbReference type="Proteomes" id="UP000265768">
    <property type="component" value="Unassembled WGS sequence"/>
</dbReference>
<organism evidence="6 7">
    <name type="scientific">Bailinhaonella thermotolerans</name>
    <dbReference type="NCBI Taxonomy" id="1070861"/>
    <lineage>
        <taxon>Bacteria</taxon>
        <taxon>Bacillati</taxon>
        <taxon>Actinomycetota</taxon>
        <taxon>Actinomycetes</taxon>
        <taxon>Streptosporangiales</taxon>
        <taxon>Streptosporangiaceae</taxon>
        <taxon>Bailinhaonella</taxon>
    </lineage>
</organism>
<dbReference type="AlphaFoldDB" id="A0A3A4B052"/>
<proteinExistence type="predicted"/>
<dbReference type="EMBL" id="QZEY01000002">
    <property type="protein sequence ID" value="RJL34219.1"/>
    <property type="molecule type" value="Genomic_DNA"/>
</dbReference>
<accession>A0A3A4B052</accession>
<keyword evidence="2" id="KW-0812">Transmembrane</keyword>
<keyword evidence="7" id="KW-1185">Reference proteome</keyword>
<gene>
    <name evidence="6" type="ORF">D5H75_07055</name>
</gene>
<feature type="chain" id="PRO_5017354583" description="Metalloprotease" evidence="5">
    <location>
        <begin position="32"/>
        <end position="269"/>
    </location>
</feature>
<keyword evidence="5" id="KW-0732">Signal</keyword>
<evidence type="ECO:0000256" key="4">
    <source>
        <dbReference type="ARBA" id="ARBA00023136"/>
    </source>
</evidence>
<sequence>MSISWRNRGFLALLCALGLSTPLVMTSPAAAGTTATVRAKAPASQALSSPLYRTGKLPALGCKAEPISGAESAKRALKALGGCLDRAWAKQFKVAGLRFKPPRQKIITKPVKTTCGSWGEAQGIYCSNSRTLYVLVDSGALDSSRLFLPSVLAHEYGHHVQEVARLWDTYREKPKSAELAWSRRYELQAECLAGAFLSSVRTSLPFSAGDWSALLADQRHTGDENGDVRDHGKGANIARWMDRGYRAGSPSACNTFKAPAAHVANTPAA</sequence>
<evidence type="ECO:0000256" key="1">
    <source>
        <dbReference type="ARBA" id="ARBA00004167"/>
    </source>
</evidence>
<dbReference type="OrthoDB" id="9774900at2"/>
<evidence type="ECO:0008006" key="8">
    <source>
        <dbReference type="Google" id="ProtNLM"/>
    </source>
</evidence>
<evidence type="ECO:0000313" key="6">
    <source>
        <dbReference type="EMBL" id="RJL34219.1"/>
    </source>
</evidence>
<evidence type="ECO:0000256" key="5">
    <source>
        <dbReference type="SAM" id="SignalP"/>
    </source>
</evidence>
<protein>
    <recommendedName>
        <fullName evidence="8">Metalloprotease</fullName>
    </recommendedName>
</protein>
<dbReference type="Pfam" id="PF04228">
    <property type="entry name" value="Zn_peptidase"/>
    <property type="match status" value="1"/>
</dbReference>
<dbReference type="GO" id="GO:0016020">
    <property type="term" value="C:membrane"/>
    <property type="evidence" value="ECO:0007669"/>
    <property type="project" value="UniProtKB-SubCell"/>
</dbReference>
<dbReference type="PANTHER" id="PTHR30168:SF0">
    <property type="entry name" value="INNER MEMBRANE PROTEIN"/>
    <property type="match status" value="1"/>
</dbReference>
<feature type="signal peptide" evidence="5">
    <location>
        <begin position="1"/>
        <end position="31"/>
    </location>
</feature>
<keyword evidence="3" id="KW-1133">Transmembrane helix</keyword>
<name>A0A3A4B052_9ACTN</name>
<dbReference type="InterPro" id="IPR007343">
    <property type="entry name" value="Uncharacterised_pept_Zn_put"/>
</dbReference>
<dbReference type="PANTHER" id="PTHR30168">
    <property type="entry name" value="PUTATIVE MEMBRANE PROTEIN YPFJ"/>
    <property type="match status" value="1"/>
</dbReference>
<evidence type="ECO:0000313" key="7">
    <source>
        <dbReference type="Proteomes" id="UP000265768"/>
    </source>
</evidence>
<evidence type="ECO:0000256" key="2">
    <source>
        <dbReference type="ARBA" id="ARBA00022692"/>
    </source>
</evidence>
<reference evidence="6 7" key="1">
    <citation type="submission" date="2018-09" db="EMBL/GenBank/DDBJ databases">
        <title>YIM 75507 draft genome.</title>
        <authorList>
            <person name="Tang S."/>
            <person name="Feng Y."/>
        </authorList>
    </citation>
    <scope>NUCLEOTIDE SEQUENCE [LARGE SCALE GENOMIC DNA]</scope>
    <source>
        <strain evidence="6 7">YIM 75507</strain>
    </source>
</reference>
<comment type="subcellular location">
    <subcellularLocation>
        <location evidence="1">Membrane</location>
        <topology evidence="1">Single-pass membrane protein</topology>
    </subcellularLocation>
</comment>